<dbReference type="Gene3D" id="3.40.50.970">
    <property type="match status" value="2"/>
</dbReference>
<dbReference type="InterPro" id="IPR012000">
    <property type="entry name" value="Thiamin_PyroP_enz_cen_dom"/>
</dbReference>
<dbReference type="OrthoDB" id="9785953at2"/>
<evidence type="ECO:0000259" key="7">
    <source>
        <dbReference type="Pfam" id="PF02776"/>
    </source>
</evidence>
<dbReference type="InterPro" id="IPR011766">
    <property type="entry name" value="TPP_enzyme_TPP-bd"/>
</dbReference>
<sequence length="592" mass="64814">MYADEKKPAAAVASSGRGKVKVYQRILELLEAEGIDTVFGIPDPNFVHLFVEAEKRGWNVVTPHHELSAGFMAEGYARMTGRPALCIATLGPGVALASGSMMTSLVENTPVIYLGGQRARITERRVRRGRIQFIQQEPLFENSVKWSASVEYADQTDEIFRHALRVCQSGTPGPVYIEYPSHVIQQELDVPPALPPSSYRLVEPGADGNMVAKAAELIKNAECPILLVGHAVQCTRAGQKVRELAELMGCPILQTSGGNAFIEGVEDRTFPYLFSTVGDEIVAKSDVVVAIGTELGEPMHYGRGFLWAKGKTDRKWIYVELDPEAIGQNRPIDVPLVGDLRTVVPQLSAALKGSPRKPHPDLRRWIKEDAERLAALAKQDFKTDSGRVHTGQWVVEATKAMPKNAIHARDGGCTVVFTWTYLQAKPHDVVWNQNFGCLGTGLGYAIGASVADGRKRPVLLTTSDSSFLYHIGDLEVVSRLKLPMVVVVAVDNAWGLEVGVYKRTFGHGNTTEPGVHWSKDVRFDQIAKGLGCEGVYVDKGEDLGKAVEAAFASGKPTVIHVPIDPVINHGGNENKDTPNYDRFRTWYAEGQQ</sequence>
<evidence type="ECO:0000259" key="5">
    <source>
        <dbReference type="Pfam" id="PF00205"/>
    </source>
</evidence>
<evidence type="ECO:0000256" key="2">
    <source>
        <dbReference type="ARBA" id="ARBA00007812"/>
    </source>
</evidence>
<dbReference type="SUPFAM" id="SSF52467">
    <property type="entry name" value="DHS-like NAD/FAD-binding domain"/>
    <property type="match status" value="1"/>
</dbReference>
<dbReference type="GO" id="GO:0030976">
    <property type="term" value="F:thiamine pyrophosphate binding"/>
    <property type="evidence" value="ECO:0007669"/>
    <property type="project" value="InterPro"/>
</dbReference>
<accession>A0A318EI22</accession>
<dbReference type="PANTHER" id="PTHR18968">
    <property type="entry name" value="THIAMINE PYROPHOSPHATE ENZYMES"/>
    <property type="match status" value="1"/>
</dbReference>
<evidence type="ECO:0000256" key="3">
    <source>
        <dbReference type="ARBA" id="ARBA00023052"/>
    </source>
</evidence>
<feature type="domain" description="Thiamine pyrophosphate enzyme TPP-binding" evidence="6">
    <location>
        <begin position="410"/>
        <end position="561"/>
    </location>
</feature>
<comment type="similarity">
    <text evidence="2 4">Belongs to the TPP enzyme family.</text>
</comment>
<dbReference type="Pfam" id="PF00205">
    <property type="entry name" value="TPP_enzyme_M"/>
    <property type="match status" value="1"/>
</dbReference>
<feature type="domain" description="Thiamine pyrophosphate enzyme N-terminal TPP-binding" evidence="7">
    <location>
        <begin position="21"/>
        <end position="128"/>
    </location>
</feature>
<dbReference type="GO" id="GO:0000287">
    <property type="term" value="F:magnesium ion binding"/>
    <property type="evidence" value="ECO:0007669"/>
    <property type="project" value="InterPro"/>
</dbReference>
<dbReference type="AlphaFoldDB" id="A0A318EI22"/>
<dbReference type="GO" id="GO:0003984">
    <property type="term" value="F:acetolactate synthase activity"/>
    <property type="evidence" value="ECO:0007669"/>
    <property type="project" value="TreeGrafter"/>
</dbReference>
<reference evidence="8 9" key="1">
    <citation type="submission" date="2018-04" db="EMBL/GenBank/DDBJ databases">
        <title>Genomic Encyclopedia of Type Strains, Phase IV (KMG-IV): sequencing the most valuable type-strain genomes for metagenomic binning, comparative biology and taxonomic classification.</title>
        <authorList>
            <person name="Goeker M."/>
        </authorList>
    </citation>
    <scope>NUCLEOTIDE SEQUENCE [LARGE SCALE GENOMIC DNA]</scope>
    <source>
        <strain evidence="8 9">DSM 104150</strain>
    </source>
</reference>
<dbReference type="InterPro" id="IPR045229">
    <property type="entry name" value="TPP_enz"/>
</dbReference>
<protein>
    <submittedName>
        <fullName evidence="8">Thiamine pyrophosphate-dependent acetolactate synthase large subunit-like protein</fullName>
    </submittedName>
</protein>
<feature type="domain" description="Thiamine pyrophosphate enzyme central" evidence="5">
    <location>
        <begin position="211"/>
        <end position="347"/>
    </location>
</feature>
<dbReference type="SUPFAM" id="SSF52518">
    <property type="entry name" value="Thiamin diphosphate-binding fold (THDP-binding)"/>
    <property type="match status" value="2"/>
</dbReference>
<evidence type="ECO:0000256" key="4">
    <source>
        <dbReference type="RuleBase" id="RU362132"/>
    </source>
</evidence>
<dbReference type="Pfam" id="PF02775">
    <property type="entry name" value="TPP_enzyme_C"/>
    <property type="match status" value="1"/>
</dbReference>
<evidence type="ECO:0000313" key="9">
    <source>
        <dbReference type="Proteomes" id="UP000248330"/>
    </source>
</evidence>
<dbReference type="InterPro" id="IPR029035">
    <property type="entry name" value="DHS-like_NAD/FAD-binding_dom"/>
</dbReference>
<dbReference type="EMBL" id="QICN01000004">
    <property type="protein sequence ID" value="PXV68364.1"/>
    <property type="molecule type" value="Genomic_DNA"/>
</dbReference>
<evidence type="ECO:0000256" key="1">
    <source>
        <dbReference type="ARBA" id="ARBA00001964"/>
    </source>
</evidence>
<keyword evidence="3 4" id="KW-0786">Thiamine pyrophosphate</keyword>
<dbReference type="Gene3D" id="3.40.50.1220">
    <property type="entry name" value="TPP-binding domain"/>
    <property type="match status" value="1"/>
</dbReference>
<dbReference type="Pfam" id="PF02776">
    <property type="entry name" value="TPP_enzyme_N"/>
    <property type="match status" value="1"/>
</dbReference>
<evidence type="ECO:0000313" key="8">
    <source>
        <dbReference type="EMBL" id="PXV68364.1"/>
    </source>
</evidence>
<gene>
    <name evidence="8" type="ORF">C8D93_10459</name>
</gene>
<dbReference type="InterPro" id="IPR012001">
    <property type="entry name" value="Thiamin_PyroP_enz_TPP-bd_dom"/>
</dbReference>
<comment type="cofactor">
    <cofactor evidence="1">
        <name>thiamine diphosphate</name>
        <dbReference type="ChEBI" id="CHEBI:58937"/>
    </cofactor>
</comment>
<proteinExistence type="inferred from homology"/>
<dbReference type="Proteomes" id="UP000248330">
    <property type="component" value="Unassembled WGS sequence"/>
</dbReference>
<name>A0A318EI22_9GAMM</name>
<comment type="caution">
    <text evidence="8">The sequence shown here is derived from an EMBL/GenBank/DDBJ whole genome shotgun (WGS) entry which is preliminary data.</text>
</comment>
<dbReference type="InterPro" id="IPR029061">
    <property type="entry name" value="THDP-binding"/>
</dbReference>
<dbReference type="GO" id="GO:0050660">
    <property type="term" value="F:flavin adenine dinucleotide binding"/>
    <property type="evidence" value="ECO:0007669"/>
    <property type="project" value="TreeGrafter"/>
</dbReference>
<dbReference type="GO" id="GO:0009099">
    <property type="term" value="P:L-valine biosynthetic process"/>
    <property type="evidence" value="ECO:0007669"/>
    <property type="project" value="TreeGrafter"/>
</dbReference>
<organism evidence="8 9">
    <name type="scientific">Sinimarinibacterium flocculans</name>
    <dbReference type="NCBI Taxonomy" id="985250"/>
    <lineage>
        <taxon>Bacteria</taxon>
        <taxon>Pseudomonadati</taxon>
        <taxon>Pseudomonadota</taxon>
        <taxon>Gammaproteobacteria</taxon>
        <taxon>Nevskiales</taxon>
        <taxon>Nevskiaceae</taxon>
        <taxon>Sinimarinibacterium</taxon>
    </lineage>
</organism>
<dbReference type="CDD" id="cd07035">
    <property type="entry name" value="TPP_PYR_POX_like"/>
    <property type="match status" value="1"/>
</dbReference>
<evidence type="ECO:0000259" key="6">
    <source>
        <dbReference type="Pfam" id="PF02775"/>
    </source>
</evidence>
<keyword evidence="9" id="KW-1185">Reference proteome</keyword>
<dbReference type="GO" id="GO:0005948">
    <property type="term" value="C:acetolactate synthase complex"/>
    <property type="evidence" value="ECO:0007669"/>
    <property type="project" value="TreeGrafter"/>
</dbReference>
<dbReference type="PANTHER" id="PTHR18968:SF166">
    <property type="entry name" value="2-HYDROXYACYL-COA LYASE 2"/>
    <property type="match status" value="1"/>
</dbReference>
<dbReference type="RefSeq" id="WP_110264870.1">
    <property type="nucleotide sequence ID" value="NZ_CAKZQT010000022.1"/>
</dbReference>
<dbReference type="GO" id="GO:0009097">
    <property type="term" value="P:isoleucine biosynthetic process"/>
    <property type="evidence" value="ECO:0007669"/>
    <property type="project" value="TreeGrafter"/>
</dbReference>